<sequence length="285" mass="30071">MVEAAEAVTETHGTKPLRVGLDIGSTTVKAVVLDQSDALADALFSDYRRHHANVRATVAGLLADIHKELEKLGRGDEPIRLAITGSGGLALADSLDVPFVQEVIAETEAIDKEYPQADVIIELGGEDAKITYLKPTPEQRMNGSCAGGTGAFIDQMATLLDTDAAGLNEMAAQYETLYPIASRCGVFAKTDLQPLINDGAAKPDLAASIFTAVATQTIAGLASGRPIHGTVIFLGGPLFFMSELRAAFKRALDGKVDEFIVPTDAHLYVAYGAALQADQDGDDLD</sequence>
<evidence type="ECO:0000259" key="1">
    <source>
        <dbReference type="Pfam" id="PF01869"/>
    </source>
</evidence>
<dbReference type="InterPro" id="IPR051805">
    <property type="entry name" value="Dehydratase_Activator_Redct"/>
</dbReference>
<accession>A0A0A7I3Y0</accession>
<proteinExistence type="predicted"/>
<evidence type="ECO:0000313" key="3">
    <source>
        <dbReference type="Proteomes" id="UP000030625"/>
    </source>
</evidence>
<protein>
    <recommendedName>
        <fullName evidence="1">ATPase BadF/BadG/BcrA/BcrD type domain-containing protein</fullName>
    </recommendedName>
</protein>
<dbReference type="CDD" id="cd24034">
    <property type="entry name" value="ASKHA_NBD_O66634-like_rpt1"/>
    <property type="match status" value="1"/>
</dbReference>
<reference evidence="2 3" key="1">
    <citation type="journal article" date="2015" name="Genome Announc.">
        <title>Complete and Assembled Genome Sequence of Bifidobacterium kashiwanohense PV20-2, Isolated from the Feces of an Anemic Kenyan Infant.</title>
        <authorList>
            <person name="Vazquez-Gutierrez P."/>
            <person name="Lacroix C."/>
            <person name="Chassard C."/>
            <person name="Klumpp J."/>
            <person name="Jans C."/>
            <person name="Stevens M.J."/>
        </authorList>
    </citation>
    <scope>NUCLEOTIDE SEQUENCE [LARGE SCALE GENOMIC DNA]</scope>
    <source>
        <strain evidence="2 3">PV20-2</strain>
    </source>
</reference>
<dbReference type="PANTHER" id="PTHR32329:SF4">
    <property type="entry name" value="ACTIVATOR OF 2-HYDROXYACYL-COA DEHYDRATASE"/>
    <property type="match status" value="1"/>
</dbReference>
<gene>
    <name evidence="2" type="ORF">AH68_08000</name>
</gene>
<dbReference type="HOGENOM" id="CLU_066597_1_0_11"/>
<dbReference type="AlphaFoldDB" id="A0A0A7I3Y0"/>
<dbReference type="SUPFAM" id="SSF53067">
    <property type="entry name" value="Actin-like ATPase domain"/>
    <property type="match status" value="1"/>
</dbReference>
<dbReference type="InterPro" id="IPR002731">
    <property type="entry name" value="ATPase_BadF"/>
</dbReference>
<dbReference type="EMBL" id="CP007456">
    <property type="protein sequence ID" value="AIZ15007.1"/>
    <property type="molecule type" value="Genomic_DNA"/>
</dbReference>
<dbReference type="STRING" id="1447716.AH68_08000"/>
<dbReference type="InterPro" id="IPR043129">
    <property type="entry name" value="ATPase_NBD"/>
</dbReference>
<dbReference type="Proteomes" id="UP000030625">
    <property type="component" value="Chromosome"/>
</dbReference>
<dbReference type="PANTHER" id="PTHR32329">
    <property type="entry name" value="BIFUNCTIONAL PROTEIN [INCLUDES 2-HYDROXYACYL-COA DEHYDRATASE (N-TER) AND ITS ACTIVATOR DOMAIN (C_TERM)-RELATED"/>
    <property type="match status" value="1"/>
</dbReference>
<evidence type="ECO:0000313" key="2">
    <source>
        <dbReference type="EMBL" id="AIZ15007.1"/>
    </source>
</evidence>
<dbReference type="Pfam" id="PF01869">
    <property type="entry name" value="BcrAD_BadFG"/>
    <property type="match status" value="1"/>
</dbReference>
<organism evidence="2 3">
    <name type="scientific">Bifidobacterium catenulatum PV20-2</name>
    <dbReference type="NCBI Taxonomy" id="1447716"/>
    <lineage>
        <taxon>Bacteria</taxon>
        <taxon>Bacillati</taxon>
        <taxon>Actinomycetota</taxon>
        <taxon>Actinomycetes</taxon>
        <taxon>Bifidobacteriales</taxon>
        <taxon>Bifidobacteriaceae</taxon>
        <taxon>Bifidobacterium</taxon>
    </lineage>
</organism>
<name>A0A0A7I3Y0_9BIFI</name>
<feature type="domain" description="ATPase BadF/BadG/BcrA/BcrD type" evidence="1">
    <location>
        <begin position="19"/>
        <end position="277"/>
    </location>
</feature>
<dbReference type="KEGG" id="bka:AH68_08000"/>
<dbReference type="Gene3D" id="3.30.420.40">
    <property type="match status" value="2"/>
</dbReference>